<organism evidence="4 5">
    <name type="scientific">Romanomermis culicivorax</name>
    <name type="common">Nematode worm</name>
    <dbReference type="NCBI Taxonomy" id="13658"/>
    <lineage>
        <taxon>Eukaryota</taxon>
        <taxon>Metazoa</taxon>
        <taxon>Ecdysozoa</taxon>
        <taxon>Nematoda</taxon>
        <taxon>Enoplea</taxon>
        <taxon>Dorylaimia</taxon>
        <taxon>Mermithida</taxon>
        <taxon>Mermithoidea</taxon>
        <taxon>Mermithidae</taxon>
        <taxon>Romanomermis</taxon>
    </lineage>
</organism>
<keyword evidence="1" id="KW-0547">Nucleotide-binding</keyword>
<dbReference type="Proteomes" id="UP000887565">
    <property type="component" value="Unplaced"/>
</dbReference>
<feature type="compositionally biased region" description="Polar residues" evidence="3">
    <location>
        <begin position="122"/>
        <end position="145"/>
    </location>
</feature>
<dbReference type="GO" id="GO:0005525">
    <property type="term" value="F:GTP binding"/>
    <property type="evidence" value="ECO:0007669"/>
    <property type="project" value="UniProtKB-KW"/>
</dbReference>
<dbReference type="PANTHER" id="PTHR24072">
    <property type="entry name" value="RHO FAMILY GTPASE"/>
    <property type="match status" value="1"/>
</dbReference>
<dbReference type="InterPro" id="IPR001806">
    <property type="entry name" value="Small_GTPase"/>
</dbReference>
<dbReference type="WBParaSite" id="nRc.2.0.1.t19331-RA">
    <property type="protein sequence ID" value="nRc.2.0.1.t19331-RA"/>
    <property type="gene ID" value="nRc.2.0.1.g19331"/>
</dbReference>
<evidence type="ECO:0000256" key="1">
    <source>
        <dbReference type="ARBA" id="ARBA00022741"/>
    </source>
</evidence>
<accession>A0A915IYP5</accession>
<dbReference type="InterPro" id="IPR027417">
    <property type="entry name" value="P-loop_NTPase"/>
</dbReference>
<keyword evidence="2" id="KW-0342">GTP-binding</keyword>
<sequence length="234" mass="25917">MCFSRPAGTVGHPVQSAIRYTIKISPYFQTRKFLLRHSSNVVIKIAPKALFVLLLVTSLPNVYIVLHEQSIFPQSKNHAPNLFVNKTTMDTNRSTDHYRLSEPTFRHGNFLSRSESADSAAVGSSPQQTKASSLDYRSNNNNQNLTGGGHHQQKGVKKVKCVFLGDARSGKTSLIVSYTTNGYPQNYAPTAFDNFSGEQGPSRTVLVKVDNQPVQLQICDTAGQIQQVFTRVED</sequence>
<dbReference type="PRINTS" id="PR00449">
    <property type="entry name" value="RASTRNSFRMNG"/>
</dbReference>
<dbReference type="PROSITE" id="PS51419">
    <property type="entry name" value="RAB"/>
    <property type="match status" value="1"/>
</dbReference>
<feature type="region of interest" description="Disordered" evidence="3">
    <location>
        <begin position="116"/>
        <end position="153"/>
    </location>
</feature>
<dbReference type="SUPFAM" id="SSF52540">
    <property type="entry name" value="P-loop containing nucleoside triphosphate hydrolases"/>
    <property type="match status" value="1"/>
</dbReference>
<protein>
    <submittedName>
        <fullName evidence="5">Uncharacterized protein</fullName>
    </submittedName>
</protein>
<evidence type="ECO:0000256" key="3">
    <source>
        <dbReference type="SAM" id="MobiDB-lite"/>
    </source>
</evidence>
<name>A0A915IYP5_ROMCU</name>
<dbReference type="GO" id="GO:0007264">
    <property type="term" value="P:small GTPase-mediated signal transduction"/>
    <property type="evidence" value="ECO:0007669"/>
    <property type="project" value="InterPro"/>
</dbReference>
<dbReference type="SMART" id="SM00174">
    <property type="entry name" value="RHO"/>
    <property type="match status" value="1"/>
</dbReference>
<proteinExistence type="predicted"/>
<reference evidence="5" key="1">
    <citation type="submission" date="2022-11" db="UniProtKB">
        <authorList>
            <consortium name="WormBaseParasite"/>
        </authorList>
    </citation>
    <scope>IDENTIFICATION</scope>
</reference>
<evidence type="ECO:0000256" key="2">
    <source>
        <dbReference type="ARBA" id="ARBA00023134"/>
    </source>
</evidence>
<keyword evidence="4" id="KW-1185">Reference proteome</keyword>
<dbReference type="Gene3D" id="3.40.50.300">
    <property type="entry name" value="P-loop containing nucleotide triphosphate hydrolases"/>
    <property type="match status" value="1"/>
</dbReference>
<dbReference type="AlphaFoldDB" id="A0A915IYP5"/>
<evidence type="ECO:0000313" key="5">
    <source>
        <dbReference type="WBParaSite" id="nRc.2.0.1.t19331-RA"/>
    </source>
</evidence>
<dbReference type="GO" id="GO:0003924">
    <property type="term" value="F:GTPase activity"/>
    <property type="evidence" value="ECO:0007669"/>
    <property type="project" value="InterPro"/>
</dbReference>
<dbReference type="InterPro" id="IPR003578">
    <property type="entry name" value="Small_GTPase_Rho"/>
</dbReference>
<dbReference type="Pfam" id="PF00071">
    <property type="entry name" value="Ras"/>
    <property type="match status" value="1"/>
</dbReference>
<evidence type="ECO:0000313" key="4">
    <source>
        <dbReference type="Proteomes" id="UP000887565"/>
    </source>
</evidence>